<evidence type="ECO:0000256" key="1">
    <source>
        <dbReference type="SAM" id="SignalP"/>
    </source>
</evidence>
<name>A0ABP7NQF3_9BACT</name>
<dbReference type="Proteomes" id="UP001499909">
    <property type="component" value="Unassembled WGS sequence"/>
</dbReference>
<proteinExistence type="predicted"/>
<dbReference type="EMBL" id="BAABDH010000110">
    <property type="protein sequence ID" value="GAA3951994.1"/>
    <property type="molecule type" value="Genomic_DNA"/>
</dbReference>
<comment type="caution">
    <text evidence="2">The sequence shown here is derived from an EMBL/GenBank/DDBJ whole genome shotgun (WGS) entry which is preliminary data.</text>
</comment>
<feature type="signal peptide" evidence="1">
    <location>
        <begin position="1"/>
        <end position="20"/>
    </location>
</feature>
<keyword evidence="3" id="KW-1185">Reference proteome</keyword>
<organism evidence="2 3">
    <name type="scientific">Hymenobacter algoricola</name>
    <dbReference type="NCBI Taxonomy" id="486267"/>
    <lineage>
        <taxon>Bacteria</taxon>
        <taxon>Pseudomonadati</taxon>
        <taxon>Bacteroidota</taxon>
        <taxon>Cytophagia</taxon>
        <taxon>Cytophagales</taxon>
        <taxon>Hymenobacteraceae</taxon>
        <taxon>Hymenobacter</taxon>
    </lineage>
</organism>
<reference evidence="3" key="1">
    <citation type="journal article" date="2019" name="Int. J. Syst. Evol. Microbiol.">
        <title>The Global Catalogue of Microorganisms (GCM) 10K type strain sequencing project: providing services to taxonomists for standard genome sequencing and annotation.</title>
        <authorList>
            <consortium name="The Broad Institute Genomics Platform"/>
            <consortium name="The Broad Institute Genome Sequencing Center for Infectious Disease"/>
            <person name="Wu L."/>
            <person name="Ma J."/>
        </authorList>
    </citation>
    <scope>NUCLEOTIDE SEQUENCE [LARGE SCALE GENOMIC DNA]</scope>
    <source>
        <strain evidence="3">JCM 17214</strain>
    </source>
</reference>
<keyword evidence="1" id="KW-0732">Signal</keyword>
<evidence type="ECO:0000313" key="3">
    <source>
        <dbReference type="Proteomes" id="UP001499909"/>
    </source>
</evidence>
<feature type="chain" id="PRO_5047005085" evidence="1">
    <location>
        <begin position="21"/>
        <end position="151"/>
    </location>
</feature>
<evidence type="ECO:0000313" key="2">
    <source>
        <dbReference type="EMBL" id="GAA3951994.1"/>
    </source>
</evidence>
<protein>
    <submittedName>
        <fullName evidence="2">Uncharacterized protein</fullName>
    </submittedName>
</protein>
<gene>
    <name evidence="2" type="ORF">GCM10022406_37240</name>
</gene>
<sequence length="151" mass="15366">MQKYLLIILLLLPTGLGAQAQPAAAPVAAPAGSVAPSLKADSAAALHRLFAKRRTGGVIYTVAGTVFAIRVVASSASRTTVSTGGGPITIDNSPSGGAIATGVGIGLLLDGIGVGKLARFTKAKEAVIVKDYDQGKPLPKAIRRRLKAKHF</sequence>
<accession>A0ABP7NQF3</accession>